<evidence type="ECO:0000259" key="1">
    <source>
        <dbReference type="Pfam" id="PF16861"/>
    </source>
</evidence>
<accession>A0ABV5CQF4</accession>
<dbReference type="Pfam" id="PF16861">
    <property type="entry name" value="Carbam_trans_C"/>
    <property type="match status" value="1"/>
</dbReference>
<evidence type="ECO:0000313" key="3">
    <source>
        <dbReference type="Proteomes" id="UP001582793"/>
    </source>
</evidence>
<reference evidence="2 3" key="1">
    <citation type="submission" date="2024-04" db="EMBL/GenBank/DDBJ databases">
        <title>Polymorphospora sp. isolated from Baiyangdian Lake in Xiong'an New Area.</title>
        <authorList>
            <person name="Zhang X."/>
            <person name="Liu J."/>
        </authorList>
    </citation>
    <scope>NUCLEOTIDE SEQUENCE [LARGE SCALE GENOMIC DNA]</scope>
    <source>
        <strain evidence="2 3">2-325</strain>
    </source>
</reference>
<dbReference type="PANTHER" id="PTHR34847:SF1">
    <property type="entry name" value="NODULATION PROTEIN U"/>
    <property type="match status" value="1"/>
</dbReference>
<dbReference type="Gene3D" id="3.90.870.20">
    <property type="entry name" value="Carbamoyltransferase, C-terminal domain"/>
    <property type="match status" value="1"/>
</dbReference>
<dbReference type="InterPro" id="IPR038152">
    <property type="entry name" value="Carbam_trans_C_sf"/>
</dbReference>
<dbReference type="CDD" id="cd24033">
    <property type="entry name" value="ASKHA_NBD_NodU_CmcH-like_N"/>
    <property type="match status" value="1"/>
</dbReference>
<dbReference type="RefSeq" id="WP_375734452.1">
    <property type="nucleotide sequence ID" value="NZ_JBCGDC010000033.1"/>
</dbReference>
<keyword evidence="3" id="KW-1185">Reference proteome</keyword>
<dbReference type="Proteomes" id="UP001582793">
    <property type="component" value="Unassembled WGS sequence"/>
</dbReference>
<proteinExistence type="predicted"/>
<evidence type="ECO:0000313" key="2">
    <source>
        <dbReference type="EMBL" id="MFB6394237.1"/>
    </source>
</evidence>
<organism evidence="2 3">
    <name type="scientific">Polymorphospora lycopeni</name>
    <dbReference type="NCBI Taxonomy" id="3140240"/>
    <lineage>
        <taxon>Bacteria</taxon>
        <taxon>Bacillati</taxon>
        <taxon>Actinomycetota</taxon>
        <taxon>Actinomycetes</taxon>
        <taxon>Micromonosporales</taxon>
        <taxon>Micromonosporaceae</taxon>
        <taxon>Polymorphospora</taxon>
    </lineage>
</organism>
<comment type="caution">
    <text evidence="2">The sequence shown here is derived from an EMBL/GenBank/DDBJ whole genome shotgun (WGS) entry which is preliminary data.</text>
</comment>
<feature type="domain" description="Carbamoyltransferase C-terminal" evidence="1">
    <location>
        <begin position="405"/>
        <end position="562"/>
    </location>
</feature>
<protein>
    <submittedName>
        <fullName evidence="2">Carbamoyltransferase C-terminal domain-containing protein</fullName>
    </submittedName>
</protein>
<dbReference type="EMBL" id="JBCGDC010000033">
    <property type="protein sequence ID" value="MFB6394237.1"/>
    <property type="molecule type" value="Genomic_DNA"/>
</dbReference>
<gene>
    <name evidence="2" type="ORF">AAFH96_14120</name>
</gene>
<dbReference type="Gene3D" id="3.30.420.40">
    <property type="match status" value="1"/>
</dbReference>
<dbReference type="InterPro" id="IPR051338">
    <property type="entry name" value="NodU/CmcH_Carbamoyltrnsfr"/>
</dbReference>
<dbReference type="PANTHER" id="PTHR34847">
    <property type="entry name" value="NODULATION PROTEIN U"/>
    <property type="match status" value="1"/>
</dbReference>
<name>A0ABV5CQF4_9ACTN</name>
<sequence length="679" mass="74978">MREMTPNHAGGGAAHFLSVYMQAPDITALTIMRHDLCAALWRQTGDTVTLQRYWEFERFTGLKHHRLPLRRAETARAFLDDLLAEEGLSLDDMAAVWGTPHLSTDAEFAKRQVPAGHTVHSMSHLFSAIGMDWRLLREGTILGLALDAGPDFQLDTAPPEAIYSGCVVDRGEITVFPIESPGPIWLLARGRFGREEGTLMALCSATTCSVEFDVRSLVDELPFRTQAEVFHGADTLIDRTLAAVTEALATPHGRERSRYDPRFDLVDNVQSAVMKLLEEASFRIVDRTIDRLTAEYDLDLSQTHLGICGGYALNCPNNSRLMDKYGFRGLLAPPCANDGGQALGLGLMALHDRAATAVGDFRLRHAFHGRQRLRTAEALAQFAPVVAEAGPFDVGQVVTDLITEPVAWVRGPAEIGPRALGHRSILGDPRRAETKDVINRMKGRQWWRPVAPIVLEEHAADWFETDRPSPFMLEVFRGRDRTRDHAPAVLHLDGTARVQTMNAADDETLHEVISAFHALTGVPILANTSLNDRGEPLVDSAAETLNFCVRKGLRVAYLGDVRVVLRPDAGRILDLDAPHPRRDELFTREAARWSALWSEWTAWNLSPASLFVYAWNPRLRDAVDPFSATGARTVEIASSAFLAGASDRERRFVAHLVRCFGPTADPIRSAASDDFVGGG</sequence>
<dbReference type="InterPro" id="IPR031730">
    <property type="entry name" value="Carbam_trans_C"/>
</dbReference>